<proteinExistence type="predicted"/>
<dbReference type="InterPro" id="IPR002641">
    <property type="entry name" value="PNPLA_dom"/>
</dbReference>
<evidence type="ECO:0000256" key="1">
    <source>
        <dbReference type="ARBA" id="ARBA00022801"/>
    </source>
</evidence>
<dbReference type="Pfam" id="PF01734">
    <property type="entry name" value="Patatin"/>
    <property type="match status" value="1"/>
</dbReference>
<evidence type="ECO:0000256" key="3">
    <source>
        <dbReference type="ARBA" id="ARBA00023098"/>
    </source>
</evidence>
<dbReference type="SUPFAM" id="SSF52151">
    <property type="entry name" value="FabD/lysophospholipase-like"/>
    <property type="match status" value="1"/>
</dbReference>
<dbReference type="OrthoDB" id="9770965at2"/>
<dbReference type="EMBL" id="CP013118">
    <property type="protein sequence ID" value="ALO14397.1"/>
    <property type="molecule type" value="Genomic_DNA"/>
</dbReference>
<keyword evidence="3 4" id="KW-0443">Lipid metabolism</keyword>
<gene>
    <name evidence="6" type="primary">rssA_1</name>
    <name evidence="6" type="ORF">L21SP5_00725</name>
</gene>
<dbReference type="AlphaFoldDB" id="A0A0S2HWL2"/>
<keyword evidence="2 4" id="KW-0442">Lipid degradation</keyword>
<organism evidence="6 7">
    <name type="scientific">Salinivirga cyanobacteriivorans</name>
    <dbReference type="NCBI Taxonomy" id="1307839"/>
    <lineage>
        <taxon>Bacteria</taxon>
        <taxon>Pseudomonadati</taxon>
        <taxon>Bacteroidota</taxon>
        <taxon>Bacteroidia</taxon>
        <taxon>Bacteroidales</taxon>
        <taxon>Salinivirgaceae</taxon>
        <taxon>Salinivirga</taxon>
    </lineage>
</organism>
<dbReference type="GO" id="GO:0016042">
    <property type="term" value="P:lipid catabolic process"/>
    <property type="evidence" value="ECO:0007669"/>
    <property type="project" value="UniProtKB-UniRule"/>
</dbReference>
<evidence type="ECO:0000313" key="7">
    <source>
        <dbReference type="Proteomes" id="UP000064893"/>
    </source>
</evidence>
<accession>A0A0S2HWL2</accession>
<dbReference type="GO" id="GO:0016787">
    <property type="term" value="F:hydrolase activity"/>
    <property type="evidence" value="ECO:0007669"/>
    <property type="project" value="UniProtKB-UniRule"/>
</dbReference>
<feature type="short sequence motif" description="GXGXXG" evidence="4">
    <location>
        <begin position="28"/>
        <end position="33"/>
    </location>
</feature>
<feature type="active site" description="Nucleophile" evidence="4">
    <location>
        <position position="57"/>
    </location>
</feature>
<dbReference type="InterPro" id="IPR016035">
    <property type="entry name" value="Acyl_Trfase/lysoPLipase"/>
</dbReference>
<evidence type="ECO:0000313" key="6">
    <source>
        <dbReference type="EMBL" id="ALO14397.1"/>
    </source>
</evidence>
<evidence type="ECO:0000259" key="5">
    <source>
        <dbReference type="PROSITE" id="PS51635"/>
    </source>
</evidence>
<sequence>MLKFQLLVVLLFFAIGMPAQKIGLVLSGGGAKGAAHVGVLKALEENNIPVDYITGTSFGAIVGALYASGYTPDQMEQLLKSERFLSWAYGEVQESYKFYYKKGDPDPSWFRFRLQKDLDPLQTLIPSSIIENQQMDLRLMQIYAGAAAAANYNFDSLMVPFRCVATDVYNSKSTVLNRGSLSSSVRASITFPLVFKPIQIDGTLYMDGGMMNNFPSDVMVNDFNPDVIIGSKVAFNSSIPDPDDLVSQIENIFTVNSDFTLPDSVLLIEPAVKSFGVYDFKLVDTLVQLGYQATMAKMSYIKNKIERRQSENEVEKLRKTFKKRVPPLIFNEVHITGVNDRQQQYIERMIKANQDTFSYELFSREYFRLLSDNKIRALYPKAKYNSTTGYYDLYLDVKAEYKLGIQLGGQINTTSKNFAYLGASYKKLGRRAYDLRGSLHYGKMYSSLRLKGSIDFPYFRNEKGKRLFPLFTDASITYARRDYFNSTKEWFFEDATPSYITRRETYFQFNIGVPLATNGYLATGVTSGASADNYYQTNLISREDDPDLTRFDYVSGHAKFEYSTLNSRQFSNRGSFFKLLFRRVYGKEMYFPGTTADFTGLVKEEQFHQYNDIEISVKHYHRIFDKFYIGGAFQANYTEKSFFSNYISTQLASDEYKPFPHTILFYLPNFRNYSYASIGAMPVINFTDNFMLRLEAYLYQPYRKIDYELYKPVYDKPFRHRYYIANASLVYQTFMGPVYLSLSYLDRENTPWFLHFGFGFLLLNPRGLD</sequence>
<feature type="active site" description="Proton acceptor" evidence="4">
    <location>
        <position position="207"/>
    </location>
</feature>
<feature type="domain" description="PNPLA" evidence="5">
    <location>
        <begin position="24"/>
        <end position="220"/>
    </location>
</feature>
<dbReference type="STRING" id="1307839.L21SP5_00725"/>
<feature type="short sequence motif" description="GXSXG" evidence="4">
    <location>
        <begin position="55"/>
        <end position="59"/>
    </location>
</feature>
<evidence type="ECO:0000256" key="4">
    <source>
        <dbReference type="PROSITE-ProRule" id="PRU01161"/>
    </source>
</evidence>
<dbReference type="PANTHER" id="PTHR14226:SF29">
    <property type="entry name" value="NEUROPATHY TARGET ESTERASE SWS"/>
    <property type="match status" value="1"/>
</dbReference>
<keyword evidence="1 4" id="KW-0378">Hydrolase</keyword>
<dbReference type="PROSITE" id="PS51635">
    <property type="entry name" value="PNPLA"/>
    <property type="match status" value="1"/>
</dbReference>
<dbReference type="InterPro" id="IPR050301">
    <property type="entry name" value="NTE"/>
</dbReference>
<protein>
    <submittedName>
        <fullName evidence="6">NTE family protein RssA</fullName>
    </submittedName>
</protein>
<evidence type="ECO:0000256" key="2">
    <source>
        <dbReference type="ARBA" id="ARBA00022963"/>
    </source>
</evidence>
<name>A0A0S2HWL2_9BACT</name>
<keyword evidence="7" id="KW-1185">Reference proteome</keyword>
<dbReference type="PANTHER" id="PTHR14226">
    <property type="entry name" value="NEUROPATHY TARGET ESTERASE/SWISS CHEESE D.MELANOGASTER"/>
    <property type="match status" value="1"/>
</dbReference>
<feature type="short sequence motif" description="DGA/G" evidence="4">
    <location>
        <begin position="207"/>
        <end position="209"/>
    </location>
</feature>
<dbReference type="KEGG" id="blq:L21SP5_00725"/>
<dbReference type="CDD" id="cd07205">
    <property type="entry name" value="Pat_PNPLA6_PNPLA7_NTE1_like"/>
    <property type="match status" value="1"/>
</dbReference>
<reference evidence="6 7" key="1">
    <citation type="submission" date="2015-11" db="EMBL/GenBank/DDBJ databases">
        <title>Description and complete genome sequence of a novel strain predominating in hypersaline microbial mats and representing a new family of the Bacteriodetes phylum.</title>
        <authorList>
            <person name="Spring S."/>
            <person name="Bunk B."/>
            <person name="Sproer C."/>
            <person name="Klenk H.-P."/>
        </authorList>
    </citation>
    <scope>NUCLEOTIDE SEQUENCE [LARGE SCALE GENOMIC DNA]</scope>
    <source>
        <strain evidence="6 7">L21-Spi-D4</strain>
    </source>
</reference>
<dbReference type="RefSeq" id="WP_057951946.1">
    <property type="nucleotide sequence ID" value="NZ_CP013118.1"/>
</dbReference>
<dbReference type="Proteomes" id="UP000064893">
    <property type="component" value="Chromosome"/>
</dbReference>
<dbReference type="Gene3D" id="3.40.1090.10">
    <property type="entry name" value="Cytosolic phospholipase A2 catalytic domain"/>
    <property type="match status" value="1"/>
</dbReference>